<evidence type="ECO:0000313" key="14">
    <source>
        <dbReference type="Proteomes" id="UP000694555"/>
    </source>
</evidence>
<feature type="compositionally biased region" description="Polar residues" evidence="11">
    <location>
        <begin position="1059"/>
        <end position="1073"/>
    </location>
</feature>
<feature type="compositionally biased region" description="Polar residues" evidence="11">
    <location>
        <begin position="752"/>
        <end position="764"/>
    </location>
</feature>
<feature type="compositionally biased region" description="Basic and acidic residues" evidence="11">
    <location>
        <begin position="1353"/>
        <end position="1368"/>
    </location>
</feature>
<feature type="region of interest" description="Disordered" evidence="11">
    <location>
        <begin position="792"/>
        <end position="869"/>
    </location>
</feature>
<dbReference type="Gene3D" id="1.25.10.10">
    <property type="entry name" value="Leucine-rich Repeat Variant"/>
    <property type="match status" value="1"/>
</dbReference>
<dbReference type="GO" id="GO:0003677">
    <property type="term" value="F:DNA binding"/>
    <property type="evidence" value="ECO:0007669"/>
    <property type="project" value="UniProtKB-KW"/>
</dbReference>
<sequence>MNRSLYFPMDPMVMKRPQLYGMGNNPHSQTQQSSPYPGQSYGPPGPQRYPVGMQGRAPAAMGGMQYPQQQIPPQYGQQGVSGYCQQGQQPYYNQQPQPQHLPPQAQYLSQAQQRYQAQQDMSQEGYGTRSQPPMAPGKPNHEDLNLIQQERPSSLPDLSGSIDDLPTGTEATLSSAVSASGSTSSQGEQSNPAQSPFSPHASPHLSGIPGGPSPSPVGSPVGSNQSRSGPISPASIPGFMAGIQRNPQMSQYGPQQTGPSMSPHPSPGGQVHPGISSFQQSNSSGTYGPQMSQYGPQGNYSRPPTYSGVPNTSYSGPGPGMGINANSQMHGQGPSQPCGTMPLGRMPSAGMQSRPFPGNMSSMTPNSPGMSQQGGPGMGPPMPTVNRKAQEAAAAVMQAAANSAQSRQGNFPAMNQSGIMGSSSPYTQPMNNTSGLMNPQGPPYSMAPNMVNSSAAPMGLADMMTPGESKLPLPLKADGKEEGPPQPESKSKDSYSSQGISQPPTPGNLPVPSPMSPSSASISSFHGDESDSISSPGWPKTPSSPKSSSSTTTGEKITKVYELGNEPERKMWVDRYLTFMEERGTPVASLPAVGKKPLDLFRLYVCVKEIGGLAQVNKNKKWRELATTLNVGTSSSAASSLKKQYIQYLFAFECKIERGEEPPPEVFSTGDTKKQPKIQPPSPANSGSLQGPQTPQSTGSNSMTEVPGDLKPPTPASTPHGQMTPMQGGRNSAVTVHDPFSDVSDSAFPKRNSMTPNAPYQQGINMPDMMGRMPYEPNKDPFGGMRKVPGSNEPFMTPGQMPNSGIQDMYNQSPSGAMSNMSMSQRQQFSYGSGYDRRHEPYGQQYPGQGPPSGQPPYGGHQPGMYPQQQNYKRHMDGMYGPPAKRHEGDMYNMQYGNQQQEMYNQYSNAYTGPDRRPMQGQYPYPYNRERMQGPGQMQQHGIPPQMIGGPMQSSSSSEGPQQNMWPTRNDMPYPYQNRQGPGGPAQAPPYPGMNRTDDMMVPDQRINHESQWPSHVNQRQPSYMSSSASMQPITRPPQSSYQTPPSMPNHISRAPSPASFQRSLENRMSPSKSPFLPSMKMQKVIPTVPVSQVTGPPPQPPPIRREITFPPGSVEASQPVLKPRRKITSKDIVTPEAWRVMMSLKSGLLAESTWALDTINILLYDDSTVATFNLSQLSGFLELLVEYFRKCLIDIFGILMEYEVGDPGHKALDHKAAKKDDSQSLAEDTGKEENDECIDYFDEEEEEGEDEKVEGEEKSIVFSTPGAIADPSERPKQASKFDKLPIKIVKKNNLFVVDRSDKLGRVQEFDSGLLHWQLGGGDTTEHIQTHFESKMEIPPRRKAPPPLNSPSKKKDLEGKGESEEQQEKSITATIDDVLSARPGALPEDSNSGSQTESSKFPFGIHQAKSHRNIKLLEDEPRSRDETPLCTITHWQDSLAKRCICVSNIVRSLSFVPGNDTEMSKHPGLVLILGKLILLHHEHPERKRAPQTYEKEEEEDKGVACSKDEWWWDCLEVLRDNTLVTLANISGQLDLSAYTESICLPILDGLLHWMVCPSAEAQDPFPTVGPNSVLSPQRLVLETLCKLSIQDNNVDLILATPPFSRQEKLYATLVRYVGDRKNPVCREMSMALLSNLAQGDTLAARAIAVQKGSIGNLISFLEDGVTMAQYQQSQHNLMHMQPPPLEPPSVDMMCRAAKALLAMARVDENRSEFLLHEGRLLDISISAVLNSLVASVICDVLFQIGQL</sequence>
<dbReference type="PANTHER" id="PTHR12656">
    <property type="entry name" value="BRG-1 ASSOCIATED FACTOR 250 BAF250"/>
    <property type="match status" value="1"/>
</dbReference>
<dbReference type="PANTHER" id="PTHR12656:SF11">
    <property type="entry name" value="AT-RICH INTERACTIVE DOMAIN-CONTAINING PROTEIN 1B"/>
    <property type="match status" value="1"/>
</dbReference>
<feature type="compositionally biased region" description="Polar residues" evidence="11">
    <location>
        <begin position="717"/>
        <end position="734"/>
    </location>
</feature>
<evidence type="ECO:0000256" key="1">
    <source>
        <dbReference type="ARBA" id="ARBA00004123"/>
    </source>
</evidence>
<keyword evidence="10" id="KW-0539">Nucleus</keyword>
<dbReference type="InterPro" id="IPR033388">
    <property type="entry name" value="BAF250_C"/>
</dbReference>
<evidence type="ECO:0000256" key="7">
    <source>
        <dbReference type="ARBA" id="ARBA00023015"/>
    </source>
</evidence>
<feature type="compositionally biased region" description="Polar residues" evidence="11">
    <location>
        <begin position="952"/>
        <end position="967"/>
    </location>
</feature>
<dbReference type="Pfam" id="PF01388">
    <property type="entry name" value="ARID"/>
    <property type="match status" value="1"/>
</dbReference>
<feature type="compositionally biased region" description="Polar residues" evidence="11">
    <location>
        <begin position="1389"/>
        <end position="1399"/>
    </location>
</feature>
<organism evidence="13 14">
    <name type="scientific">Buteo japonicus</name>
    <dbReference type="NCBI Taxonomy" id="224669"/>
    <lineage>
        <taxon>Eukaryota</taxon>
        <taxon>Metazoa</taxon>
        <taxon>Chordata</taxon>
        <taxon>Craniata</taxon>
        <taxon>Vertebrata</taxon>
        <taxon>Euteleostomi</taxon>
        <taxon>Archelosauria</taxon>
        <taxon>Archosauria</taxon>
        <taxon>Dinosauria</taxon>
        <taxon>Saurischia</taxon>
        <taxon>Theropoda</taxon>
        <taxon>Coelurosauria</taxon>
        <taxon>Aves</taxon>
        <taxon>Neognathae</taxon>
        <taxon>Neoaves</taxon>
        <taxon>Telluraves</taxon>
        <taxon>Accipitrimorphae</taxon>
        <taxon>Accipitriformes</taxon>
        <taxon>Accipitridae</taxon>
        <taxon>Accipitrinae</taxon>
        <taxon>Buteo</taxon>
    </lineage>
</organism>
<dbReference type="InterPro" id="IPR021906">
    <property type="entry name" value="BAF250/Osa"/>
</dbReference>
<evidence type="ECO:0000256" key="4">
    <source>
        <dbReference type="ARBA" id="ARBA00022853"/>
    </source>
</evidence>
<feature type="region of interest" description="Disordered" evidence="11">
    <location>
        <begin position="1333"/>
        <end position="1405"/>
    </location>
</feature>
<dbReference type="Ensembl" id="ENSBJAT00000013896.1">
    <property type="protein sequence ID" value="ENSBJAP00000013530.1"/>
    <property type="gene ID" value="ENSBJAG00000007147.1"/>
</dbReference>
<dbReference type="GO" id="GO:0045893">
    <property type="term" value="P:positive regulation of DNA-templated transcription"/>
    <property type="evidence" value="ECO:0007669"/>
    <property type="project" value="TreeGrafter"/>
</dbReference>
<feature type="compositionally biased region" description="Low complexity" evidence="11">
    <location>
        <begin position="534"/>
        <end position="554"/>
    </location>
</feature>
<evidence type="ECO:0000256" key="5">
    <source>
        <dbReference type="ARBA" id="ARBA00022902"/>
    </source>
</evidence>
<dbReference type="InterPro" id="IPR016024">
    <property type="entry name" value="ARM-type_fold"/>
</dbReference>
<keyword evidence="9" id="KW-0804">Transcription</keyword>
<feature type="compositionally biased region" description="Low complexity" evidence="11">
    <location>
        <begin position="174"/>
        <end position="190"/>
    </location>
</feature>
<dbReference type="GO" id="GO:0031491">
    <property type="term" value="F:nucleosome binding"/>
    <property type="evidence" value="ECO:0007669"/>
    <property type="project" value="TreeGrafter"/>
</dbReference>
<dbReference type="CDD" id="cd16877">
    <property type="entry name" value="ARID_ARID1B"/>
    <property type="match status" value="1"/>
</dbReference>
<keyword evidence="14" id="KW-1185">Reference proteome</keyword>
<keyword evidence="6" id="KW-0007">Acetylation</keyword>
<evidence type="ECO:0000256" key="2">
    <source>
        <dbReference type="ARBA" id="ARBA00022481"/>
    </source>
</evidence>
<dbReference type="Gene3D" id="1.10.150.60">
    <property type="entry name" value="ARID DNA-binding domain"/>
    <property type="match status" value="1"/>
</dbReference>
<dbReference type="GO" id="GO:0005654">
    <property type="term" value="C:nucleoplasm"/>
    <property type="evidence" value="ECO:0007669"/>
    <property type="project" value="TreeGrafter"/>
</dbReference>
<feature type="compositionally biased region" description="Polar residues" evidence="11">
    <location>
        <begin position="684"/>
        <end position="704"/>
    </location>
</feature>
<feature type="compositionally biased region" description="Low complexity" evidence="11">
    <location>
        <begin position="31"/>
        <end position="42"/>
    </location>
</feature>
<evidence type="ECO:0000313" key="13">
    <source>
        <dbReference type="Ensembl" id="ENSBJAP00000013530.1"/>
    </source>
</evidence>
<accession>A0A8C0HLW0</accession>
<keyword evidence="7" id="KW-0805">Transcription regulation</keyword>
<protein>
    <submittedName>
        <fullName evidence="13">AT-rich interaction domain 1B</fullName>
    </submittedName>
</protein>
<feature type="compositionally biased region" description="Low complexity" evidence="11">
    <location>
        <begin position="856"/>
        <end position="869"/>
    </location>
</feature>
<dbReference type="Proteomes" id="UP000694555">
    <property type="component" value="Unplaced"/>
</dbReference>
<reference evidence="13" key="1">
    <citation type="submission" date="2025-08" db="UniProtKB">
        <authorList>
            <consortium name="Ensembl"/>
        </authorList>
    </citation>
    <scope>IDENTIFICATION</scope>
</reference>
<feature type="region of interest" description="Disordered" evidence="11">
    <location>
        <begin position="1093"/>
        <end position="1120"/>
    </location>
</feature>
<keyword evidence="3" id="KW-0597">Phosphoprotein</keyword>
<reference evidence="13" key="2">
    <citation type="submission" date="2025-09" db="UniProtKB">
        <authorList>
            <consortium name="Ensembl"/>
        </authorList>
    </citation>
    <scope>IDENTIFICATION</scope>
</reference>
<feature type="compositionally biased region" description="Basic and acidic residues" evidence="11">
    <location>
        <begin position="1214"/>
        <end position="1233"/>
    </location>
</feature>
<feature type="compositionally biased region" description="Polar residues" evidence="11">
    <location>
        <begin position="276"/>
        <end position="315"/>
    </location>
</feature>
<dbReference type="GO" id="GO:0006338">
    <property type="term" value="P:chromatin remodeling"/>
    <property type="evidence" value="ECO:0007669"/>
    <property type="project" value="InterPro"/>
</dbReference>
<feature type="region of interest" description="Disordered" evidence="11">
    <location>
        <begin position="930"/>
        <end position="1079"/>
    </location>
</feature>
<evidence type="ECO:0000256" key="10">
    <source>
        <dbReference type="ARBA" id="ARBA00023242"/>
    </source>
</evidence>
<dbReference type="GO" id="GO:0071565">
    <property type="term" value="C:nBAF complex"/>
    <property type="evidence" value="ECO:0007669"/>
    <property type="project" value="TreeGrafter"/>
</dbReference>
<dbReference type="PROSITE" id="PS51011">
    <property type="entry name" value="ARID"/>
    <property type="match status" value="1"/>
</dbReference>
<dbReference type="InterPro" id="IPR036431">
    <property type="entry name" value="ARID_dom_sf"/>
</dbReference>
<dbReference type="Pfam" id="PF12031">
    <property type="entry name" value="BAF250_C"/>
    <property type="match status" value="1"/>
</dbReference>
<evidence type="ECO:0000256" key="3">
    <source>
        <dbReference type="ARBA" id="ARBA00022553"/>
    </source>
</evidence>
<evidence type="ECO:0000256" key="11">
    <source>
        <dbReference type="SAM" id="MobiDB-lite"/>
    </source>
</evidence>
<feature type="compositionally biased region" description="Pro residues" evidence="11">
    <location>
        <begin position="503"/>
        <end position="515"/>
    </location>
</feature>
<feature type="compositionally biased region" description="Polar residues" evidence="11">
    <location>
        <begin position="245"/>
        <end position="257"/>
    </location>
</feature>
<feature type="compositionally biased region" description="Low complexity" evidence="11">
    <location>
        <begin position="61"/>
        <end position="123"/>
    </location>
</feature>
<keyword evidence="8" id="KW-0238">DNA-binding</keyword>
<dbReference type="GO" id="GO:0035060">
    <property type="term" value="C:brahma complex"/>
    <property type="evidence" value="ECO:0007669"/>
    <property type="project" value="InterPro"/>
</dbReference>
<dbReference type="FunFam" id="1.10.150.60:FF:000002">
    <property type="entry name" value="AT-rich interactive domain-containing protein 1B"/>
    <property type="match status" value="1"/>
</dbReference>
<proteinExistence type="predicted"/>
<dbReference type="GO" id="GO:0007399">
    <property type="term" value="P:nervous system development"/>
    <property type="evidence" value="ECO:0007669"/>
    <property type="project" value="UniProtKB-KW"/>
</dbReference>
<dbReference type="SMART" id="SM01014">
    <property type="entry name" value="ARID"/>
    <property type="match status" value="1"/>
</dbReference>
<evidence type="ECO:0000256" key="9">
    <source>
        <dbReference type="ARBA" id="ARBA00023163"/>
    </source>
</evidence>
<feature type="region of interest" description="Disordered" evidence="11">
    <location>
        <begin position="450"/>
        <end position="559"/>
    </location>
</feature>
<evidence type="ECO:0000259" key="12">
    <source>
        <dbReference type="PROSITE" id="PS51011"/>
    </source>
</evidence>
<name>A0A8C0HLW0_9AVES</name>
<evidence type="ECO:0000256" key="8">
    <source>
        <dbReference type="ARBA" id="ARBA00023125"/>
    </source>
</evidence>
<evidence type="ECO:0000256" key="6">
    <source>
        <dbReference type="ARBA" id="ARBA00022990"/>
    </source>
</evidence>
<dbReference type="GO" id="GO:0006357">
    <property type="term" value="P:regulation of transcription by RNA polymerase II"/>
    <property type="evidence" value="ECO:0007669"/>
    <property type="project" value="TreeGrafter"/>
</dbReference>
<keyword evidence="2" id="KW-0488">Methylation</keyword>
<feature type="compositionally biased region" description="Polar residues" evidence="11">
    <location>
        <begin position="1010"/>
        <end position="1045"/>
    </location>
</feature>
<dbReference type="InterPro" id="IPR001606">
    <property type="entry name" value="ARID_dom"/>
</dbReference>
<keyword evidence="5" id="KW-0524">Neurogenesis</keyword>
<dbReference type="InterPro" id="IPR038040">
    <property type="entry name" value="ARID_ARID1B"/>
</dbReference>
<dbReference type="InterPro" id="IPR011989">
    <property type="entry name" value="ARM-like"/>
</dbReference>
<dbReference type="GO" id="GO:0016514">
    <property type="term" value="C:SWI/SNF complex"/>
    <property type="evidence" value="ECO:0007669"/>
    <property type="project" value="InterPro"/>
</dbReference>
<dbReference type="SUPFAM" id="SSF48371">
    <property type="entry name" value="ARM repeat"/>
    <property type="match status" value="1"/>
</dbReference>
<feature type="compositionally biased region" description="Polar residues" evidence="11">
    <location>
        <begin position="324"/>
        <end position="338"/>
    </location>
</feature>
<feature type="region of interest" description="Disordered" evidence="11">
    <location>
        <begin position="660"/>
        <end position="764"/>
    </location>
</feature>
<feature type="region of interest" description="Disordered" evidence="11">
    <location>
        <begin position="1214"/>
        <end position="1236"/>
    </location>
</feature>
<feature type="compositionally biased region" description="Polar residues" evidence="11">
    <location>
        <begin position="800"/>
        <end position="831"/>
    </location>
</feature>
<keyword evidence="4" id="KW-0156">Chromatin regulator</keyword>
<comment type="subcellular location">
    <subcellularLocation>
        <location evidence="1">Nucleus</location>
    </subcellularLocation>
</comment>
<feature type="region of interest" description="Disordered" evidence="11">
    <location>
        <begin position="17"/>
        <end position="340"/>
    </location>
</feature>
<dbReference type="SUPFAM" id="SSF46774">
    <property type="entry name" value="ARID-like"/>
    <property type="match status" value="1"/>
</dbReference>
<feature type="domain" description="ARID" evidence="12">
    <location>
        <begin position="566"/>
        <end position="657"/>
    </location>
</feature>
<dbReference type="SMART" id="SM00501">
    <property type="entry name" value="BRIGHT"/>
    <property type="match status" value="1"/>
</dbReference>
<feature type="compositionally biased region" description="Low complexity" evidence="11">
    <location>
        <begin position="258"/>
        <end position="269"/>
    </location>
</feature>
<feature type="compositionally biased region" description="Basic and acidic residues" evidence="11">
    <location>
        <begin position="477"/>
        <end position="493"/>
    </location>
</feature>